<evidence type="ECO:0000313" key="2">
    <source>
        <dbReference type="EMBL" id="QZT32589.1"/>
    </source>
</evidence>
<dbReference type="Proteomes" id="UP000010716">
    <property type="component" value="Unassembled WGS sequence"/>
</dbReference>
<dbReference type="AlphaFoldDB" id="F5L3Y2"/>
<dbReference type="OrthoDB" id="154553at2"/>
<protein>
    <submittedName>
        <fullName evidence="2">DUF1444 domain-containing protein</fullName>
    </submittedName>
</protein>
<keyword evidence="4" id="KW-1185">Reference proteome</keyword>
<dbReference type="EMBL" id="AFCE01000065">
    <property type="protein sequence ID" value="EGL83944.1"/>
    <property type="molecule type" value="Genomic_DNA"/>
</dbReference>
<sequence>MNSKEIRQALEQRGRERGWKTRWDREKEKLEIHFDEGHAPFVVSVPRLISRIKQERLDPQKVMDDIVRQIEIVVEAAKQRETLSLSGRDRHVYPVMRSTSFPLETSDGKALVYDEHTAESRIYYALDLGQSYTLIDQELLVRANWSHQELKEKALFNLRGLQQEAKLDEVAGNRFYFISPGDGYGASRILNQSLLQTYRQQAKGDFCLAIPHQDVLVMADIYNDDGYDILQQLTLSFYRQGDMPITMLPFQYKDGELEPIFILARRKPVNGKGKK</sequence>
<proteinExistence type="predicted"/>
<organism evidence="1 3">
    <name type="scientific">Caldalkalibacillus thermarum (strain TA2.A1)</name>
    <dbReference type="NCBI Taxonomy" id="986075"/>
    <lineage>
        <taxon>Bacteria</taxon>
        <taxon>Bacillati</taxon>
        <taxon>Bacillota</taxon>
        <taxon>Bacilli</taxon>
        <taxon>Bacillales</taxon>
        <taxon>Bacillaceae</taxon>
        <taxon>Caldalkalibacillus</taxon>
    </lineage>
</organism>
<dbReference type="EMBL" id="CP082237">
    <property type="protein sequence ID" value="QZT32589.1"/>
    <property type="molecule type" value="Genomic_DNA"/>
</dbReference>
<reference evidence="1 3" key="1">
    <citation type="journal article" date="2011" name="J. Bacteriol.">
        <title>Draft genome sequence of the thermoalkaliphilic Caldalkalibacillus thermarum strain TA2.A1.</title>
        <authorList>
            <person name="Kalamorz F."/>
            <person name="Keis S."/>
            <person name="McMillan D.G."/>
            <person name="Olsson K."/>
            <person name="Stanton J.A."/>
            <person name="Stockwell P."/>
            <person name="Black M.A."/>
            <person name="Klingeman D.M."/>
            <person name="Land M.L."/>
            <person name="Han C.S."/>
            <person name="Martin S.L."/>
            <person name="Becher S.A."/>
            <person name="Peddie C.J."/>
            <person name="Morgan H.W."/>
            <person name="Matthies D."/>
            <person name="Preiss L."/>
            <person name="Meier T."/>
            <person name="Brown S.D."/>
            <person name="Cook G.M."/>
        </authorList>
    </citation>
    <scope>NUCLEOTIDE SEQUENCE [LARGE SCALE GENOMIC DNA]</scope>
    <source>
        <strain evidence="1 3">TA2.A1</strain>
    </source>
</reference>
<dbReference type="NCBIfam" id="NF010189">
    <property type="entry name" value="PRK13668.1"/>
    <property type="match status" value="1"/>
</dbReference>
<dbReference type="KEGG" id="cthu:HUR95_09245"/>
<dbReference type="RefSeq" id="WP_007502753.1">
    <property type="nucleotide sequence ID" value="NZ_AFCE01000065.1"/>
</dbReference>
<dbReference type="Proteomes" id="UP000825179">
    <property type="component" value="Chromosome"/>
</dbReference>
<dbReference type="Pfam" id="PF07285">
    <property type="entry name" value="DUF1444"/>
    <property type="match status" value="1"/>
</dbReference>
<gene>
    <name evidence="1" type="ORF">CathTA2_0494</name>
    <name evidence="2" type="ORF">HUR95_09245</name>
</gene>
<reference evidence="2 4" key="2">
    <citation type="journal article" date="2020" name="Extremophiles">
        <title>Genomic analysis of Caldalkalibacillus thermarum TA2.A1 reveals aerobic alkaliphilic metabolism and evolutionary hallmarks linking alkaliphilic bacteria and plant life.</title>
        <authorList>
            <person name="de Jong S.I."/>
            <person name="van den Broek M.A."/>
            <person name="Merkel A.Y."/>
            <person name="de la Torre Cortes P."/>
            <person name="Kalamorz F."/>
            <person name="Cook G.M."/>
            <person name="van Loosdrecht M.C.M."/>
            <person name="McMillan D.G.G."/>
        </authorList>
    </citation>
    <scope>NUCLEOTIDE SEQUENCE [LARGE SCALE GENOMIC DNA]</scope>
    <source>
        <strain evidence="2 4">TA2.A1</strain>
    </source>
</reference>
<accession>F5L3Y2</accession>
<evidence type="ECO:0000313" key="4">
    <source>
        <dbReference type="Proteomes" id="UP000825179"/>
    </source>
</evidence>
<reference evidence="2" key="3">
    <citation type="submission" date="2021-08" db="EMBL/GenBank/DDBJ databases">
        <authorList>
            <person name="de Jong S."/>
            <person name="van den Broek M."/>
            <person name="Merkel A."/>
            <person name="de la Torre Cortes P."/>
            <person name="Kalamorz F."/>
            <person name="Cook G."/>
            <person name="van Loosdrecht M."/>
            <person name="McMillan D."/>
        </authorList>
    </citation>
    <scope>NUCLEOTIDE SEQUENCE</scope>
    <source>
        <strain evidence="2">TA2.A1</strain>
    </source>
</reference>
<dbReference type="eggNOG" id="COG4848">
    <property type="taxonomic scope" value="Bacteria"/>
</dbReference>
<name>F5L3Y2_CALTT</name>
<dbReference type="InterPro" id="IPR010838">
    <property type="entry name" value="DUF1444"/>
</dbReference>
<evidence type="ECO:0000313" key="1">
    <source>
        <dbReference type="EMBL" id="EGL83944.1"/>
    </source>
</evidence>
<evidence type="ECO:0000313" key="3">
    <source>
        <dbReference type="Proteomes" id="UP000010716"/>
    </source>
</evidence>